<accession>A0ABV3RID5</accession>
<protein>
    <submittedName>
        <fullName evidence="4">HU family DNA-binding protein</fullName>
    </submittedName>
</protein>
<dbReference type="GO" id="GO:0003677">
    <property type="term" value="F:DNA binding"/>
    <property type="evidence" value="ECO:0007669"/>
    <property type="project" value="UniProtKB-KW"/>
</dbReference>
<keyword evidence="2 4" id="KW-0238">DNA-binding</keyword>
<name>A0ABV3RID5_9RHOB</name>
<dbReference type="SUPFAM" id="SSF47729">
    <property type="entry name" value="IHF-like DNA-binding proteins"/>
    <property type="match status" value="1"/>
</dbReference>
<comment type="similarity">
    <text evidence="1">Belongs to the bacterial histone-like protein family.</text>
</comment>
<reference evidence="4 5" key="1">
    <citation type="submission" date="2024-07" db="EMBL/GenBank/DDBJ databases">
        <title>Marimonas sp.nov., isolated from tidal-flat sediment.</title>
        <authorList>
            <person name="Jayan J.N."/>
            <person name="Lee S.S."/>
        </authorList>
    </citation>
    <scope>NUCLEOTIDE SEQUENCE [LARGE SCALE GENOMIC DNA]</scope>
    <source>
        <strain evidence="4 5">MJW-29</strain>
    </source>
</reference>
<evidence type="ECO:0000313" key="5">
    <source>
        <dbReference type="Proteomes" id="UP001556098"/>
    </source>
</evidence>
<evidence type="ECO:0000313" key="4">
    <source>
        <dbReference type="EMBL" id="MEW9918641.1"/>
    </source>
</evidence>
<proteinExistence type="inferred from homology"/>
<comment type="caution">
    <text evidence="4">The sequence shown here is derived from an EMBL/GenBank/DDBJ whole genome shotgun (WGS) entry which is preliminary data.</text>
</comment>
<dbReference type="EMBL" id="JBFNXX010000002">
    <property type="protein sequence ID" value="MEW9918641.1"/>
    <property type="molecule type" value="Genomic_DNA"/>
</dbReference>
<evidence type="ECO:0000256" key="2">
    <source>
        <dbReference type="ARBA" id="ARBA00023125"/>
    </source>
</evidence>
<evidence type="ECO:0000256" key="1">
    <source>
        <dbReference type="ARBA" id="ARBA00010529"/>
    </source>
</evidence>
<organism evidence="4 5">
    <name type="scientific">Sulfitobacter sediminis</name>
    <dbReference type="NCBI Taxonomy" id="3234186"/>
    <lineage>
        <taxon>Bacteria</taxon>
        <taxon>Pseudomonadati</taxon>
        <taxon>Pseudomonadota</taxon>
        <taxon>Alphaproteobacteria</taxon>
        <taxon>Rhodobacterales</taxon>
        <taxon>Roseobacteraceae</taxon>
        <taxon>Sulfitobacter</taxon>
    </lineage>
</organism>
<sequence>MSTTTTKARKSTAATKTAKASKTSTKPTVSPASKAAVAAKTPASAPTVVEAPQAVIMGPVMRKKELVEEVVTRSGKKKKDVKPVVEMMLSVLGEAIADNRELNLQPFGKLKVRKEKKLSNGRIIVTKIRQNEPVAAADGPKKAESGT</sequence>
<keyword evidence="5" id="KW-1185">Reference proteome</keyword>
<feature type="region of interest" description="Disordered" evidence="3">
    <location>
        <begin position="1"/>
        <end position="44"/>
    </location>
</feature>
<gene>
    <name evidence="4" type="ORF">AB2B41_03430</name>
</gene>
<dbReference type="InterPro" id="IPR000119">
    <property type="entry name" value="Hist_DNA-bd"/>
</dbReference>
<evidence type="ECO:0000256" key="3">
    <source>
        <dbReference type="SAM" id="MobiDB-lite"/>
    </source>
</evidence>
<dbReference type="Proteomes" id="UP001556098">
    <property type="component" value="Unassembled WGS sequence"/>
</dbReference>
<dbReference type="Pfam" id="PF00216">
    <property type="entry name" value="Bac_DNA_binding"/>
    <property type="match status" value="1"/>
</dbReference>
<dbReference type="RefSeq" id="WP_367876344.1">
    <property type="nucleotide sequence ID" value="NZ_JBFNXX010000002.1"/>
</dbReference>
<dbReference type="Gene3D" id="4.10.520.10">
    <property type="entry name" value="IHF-like DNA-binding proteins"/>
    <property type="match status" value="1"/>
</dbReference>
<dbReference type="InterPro" id="IPR010992">
    <property type="entry name" value="IHF-like_DNA-bd_dom_sf"/>
</dbReference>